<sequence length="35" mass="4348">MRFYRKADPLFINSLRALLLNREPVRHYRTRDLCL</sequence>
<name>A0A0E9UDZ6_ANGAN</name>
<dbReference type="EMBL" id="GBXM01045142">
    <property type="protein sequence ID" value="JAH63435.1"/>
    <property type="molecule type" value="Transcribed_RNA"/>
</dbReference>
<protein>
    <submittedName>
        <fullName evidence="1">Uncharacterized protein</fullName>
    </submittedName>
</protein>
<reference evidence="1" key="2">
    <citation type="journal article" date="2015" name="Fish Shellfish Immunol.">
        <title>Early steps in the European eel (Anguilla anguilla)-Vibrio vulnificus interaction in the gills: Role of the RtxA13 toxin.</title>
        <authorList>
            <person name="Callol A."/>
            <person name="Pajuelo D."/>
            <person name="Ebbesson L."/>
            <person name="Teles M."/>
            <person name="MacKenzie S."/>
            <person name="Amaro C."/>
        </authorList>
    </citation>
    <scope>NUCLEOTIDE SEQUENCE</scope>
</reference>
<evidence type="ECO:0000313" key="1">
    <source>
        <dbReference type="EMBL" id="JAH63435.1"/>
    </source>
</evidence>
<dbReference type="AlphaFoldDB" id="A0A0E9UDZ6"/>
<proteinExistence type="predicted"/>
<accession>A0A0E9UDZ6</accession>
<reference evidence="1" key="1">
    <citation type="submission" date="2014-11" db="EMBL/GenBank/DDBJ databases">
        <authorList>
            <person name="Amaro Gonzalez C."/>
        </authorList>
    </citation>
    <scope>NUCLEOTIDE SEQUENCE</scope>
</reference>
<organism evidence="1">
    <name type="scientific">Anguilla anguilla</name>
    <name type="common">European freshwater eel</name>
    <name type="synonym">Muraena anguilla</name>
    <dbReference type="NCBI Taxonomy" id="7936"/>
    <lineage>
        <taxon>Eukaryota</taxon>
        <taxon>Metazoa</taxon>
        <taxon>Chordata</taxon>
        <taxon>Craniata</taxon>
        <taxon>Vertebrata</taxon>
        <taxon>Euteleostomi</taxon>
        <taxon>Actinopterygii</taxon>
        <taxon>Neopterygii</taxon>
        <taxon>Teleostei</taxon>
        <taxon>Anguilliformes</taxon>
        <taxon>Anguillidae</taxon>
        <taxon>Anguilla</taxon>
    </lineage>
</organism>